<keyword evidence="2" id="KW-0812">Transmembrane</keyword>
<evidence type="ECO:0000256" key="4">
    <source>
        <dbReference type="ARBA" id="ARBA00023136"/>
    </source>
</evidence>
<keyword evidence="4" id="KW-0472">Membrane</keyword>
<accession>A0A381T1I9</accession>
<dbReference type="SUPFAM" id="SSF111369">
    <property type="entry name" value="HlyD-like secretion proteins"/>
    <property type="match status" value="1"/>
</dbReference>
<dbReference type="Pfam" id="PF26002">
    <property type="entry name" value="Beta-barrel_AprE"/>
    <property type="match status" value="1"/>
</dbReference>
<dbReference type="EMBL" id="UINC01003825">
    <property type="protein sequence ID" value="SVA09554.1"/>
    <property type="molecule type" value="Genomic_DNA"/>
</dbReference>
<evidence type="ECO:0000256" key="3">
    <source>
        <dbReference type="ARBA" id="ARBA00022989"/>
    </source>
</evidence>
<evidence type="ECO:0000313" key="7">
    <source>
        <dbReference type="EMBL" id="SVA09554.1"/>
    </source>
</evidence>
<keyword evidence="5" id="KW-0175">Coiled coil</keyword>
<keyword evidence="3" id="KW-1133">Transmembrane helix</keyword>
<proteinExistence type="predicted"/>
<evidence type="ECO:0000259" key="6">
    <source>
        <dbReference type="Pfam" id="PF26002"/>
    </source>
</evidence>
<organism evidence="7">
    <name type="scientific">marine metagenome</name>
    <dbReference type="NCBI Taxonomy" id="408172"/>
    <lineage>
        <taxon>unclassified sequences</taxon>
        <taxon>metagenomes</taxon>
        <taxon>ecological metagenomes</taxon>
    </lineage>
</organism>
<dbReference type="PANTHER" id="PTHR30386:SF26">
    <property type="entry name" value="TRANSPORT PROTEIN COMB"/>
    <property type="match status" value="1"/>
</dbReference>
<reference evidence="7" key="1">
    <citation type="submission" date="2018-05" db="EMBL/GenBank/DDBJ databases">
        <authorList>
            <person name="Lanie J.A."/>
            <person name="Ng W.-L."/>
            <person name="Kazmierczak K.M."/>
            <person name="Andrzejewski T.M."/>
            <person name="Davidsen T.M."/>
            <person name="Wayne K.J."/>
            <person name="Tettelin H."/>
            <person name="Glass J.I."/>
            <person name="Rusch D."/>
            <person name="Podicherti R."/>
            <person name="Tsui H.-C.T."/>
            <person name="Winkler M.E."/>
        </authorList>
    </citation>
    <scope>NUCLEOTIDE SEQUENCE</scope>
</reference>
<gene>
    <name evidence="7" type="ORF">METZ01_LOCUS62408</name>
</gene>
<feature type="domain" description="AprE-like beta-barrel" evidence="6">
    <location>
        <begin position="161"/>
        <end position="248"/>
    </location>
</feature>
<evidence type="ECO:0000256" key="5">
    <source>
        <dbReference type="SAM" id="Coils"/>
    </source>
</evidence>
<dbReference type="GO" id="GO:0016020">
    <property type="term" value="C:membrane"/>
    <property type="evidence" value="ECO:0007669"/>
    <property type="project" value="UniProtKB-SubCell"/>
</dbReference>
<dbReference type="PANTHER" id="PTHR30386">
    <property type="entry name" value="MEMBRANE FUSION SUBUNIT OF EMRAB-TOLC MULTIDRUG EFFLUX PUMP"/>
    <property type="match status" value="1"/>
</dbReference>
<protein>
    <recommendedName>
        <fullName evidence="6">AprE-like beta-barrel domain-containing protein</fullName>
    </recommendedName>
</protein>
<dbReference type="Gene3D" id="2.40.50.100">
    <property type="match status" value="1"/>
</dbReference>
<name>A0A381T1I9_9ZZZZ</name>
<dbReference type="Gene3D" id="2.40.30.170">
    <property type="match status" value="1"/>
</dbReference>
<dbReference type="InterPro" id="IPR050739">
    <property type="entry name" value="MFP"/>
</dbReference>
<sequence length="273" mass="30185">VTRGQGRIIASSKIQIIQNLEGGIIKDILVKSGDIVEKNDPLIQLDTTRFKSELSALEKEKSAAQNNLKLLEEEREILTPLVEQGVESRMELIRLLQRISDAETQLMKAEETQPILEDRLFRSSVKAPMEGIVNRLLVNTTGGVVQPGEPLLEIVPIEDDLLIEVEISPKDIAYVINGQQAIIKLTAFDFAKFGSLNGEVINVGADSIQKEDGSIWYICEIAVDRDGLTSLGKTITVFPGMVAQVDIIGGEKTIMEYLTEPVTKIANEAFRER</sequence>
<dbReference type="Gene3D" id="1.10.287.470">
    <property type="entry name" value="Helix hairpin bin"/>
    <property type="match status" value="1"/>
</dbReference>
<evidence type="ECO:0000256" key="2">
    <source>
        <dbReference type="ARBA" id="ARBA00022692"/>
    </source>
</evidence>
<dbReference type="AlphaFoldDB" id="A0A381T1I9"/>
<evidence type="ECO:0000256" key="1">
    <source>
        <dbReference type="ARBA" id="ARBA00004167"/>
    </source>
</evidence>
<feature type="non-terminal residue" evidence="7">
    <location>
        <position position="1"/>
    </location>
</feature>
<comment type="subcellular location">
    <subcellularLocation>
        <location evidence="1">Membrane</location>
        <topology evidence="1">Single-pass membrane protein</topology>
    </subcellularLocation>
</comment>
<dbReference type="InterPro" id="IPR058982">
    <property type="entry name" value="Beta-barrel_AprE"/>
</dbReference>
<feature type="coiled-coil region" evidence="5">
    <location>
        <begin position="47"/>
        <end position="112"/>
    </location>
</feature>